<evidence type="ECO:0000256" key="1">
    <source>
        <dbReference type="SAM" id="MobiDB-lite"/>
    </source>
</evidence>
<gene>
    <name evidence="2" type="ORF">AVDCRST_MAG52-3117</name>
</gene>
<proteinExistence type="predicted"/>
<reference evidence="2" key="1">
    <citation type="submission" date="2020-02" db="EMBL/GenBank/DDBJ databases">
        <authorList>
            <person name="Meier V. D."/>
        </authorList>
    </citation>
    <scope>NUCLEOTIDE SEQUENCE</scope>
    <source>
        <strain evidence="2">AVDCRST_MAG52</strain>
    </source>
</reference>
<sequence length="57" mass="6160">GRSARPRPAARPLDRAWSASVTARSGGAHRGAPGWNCSDCRNCARRCADLRGLRELL</sequence>
<dbReference type="AlphaFoldDB" id="A0A6J4J838"/>
<protein>
    <submittedName>
        <fullName evidence="2">Uncharacterized protein</fullName>
    </submittedName>
</protein>
<accession>A0A6J4J838</accession>
<feature type="region of interest" description="Disordered" evidence="1">
    <location>
        <begin position="1"/>
        <end position="32"/>
    </location>
</feature>
<name>A0A6J4J838_9ACTN</name>
<feature type="compositionally biased region" description="Low complexity" evidence="1">
    <location>
        <begin position="1"/>
        <end position="11"/>
    </location>
</feature>
<feature type="non-terminal residue" evidence="2">
    <location>
        <position position="57"/>
    </location>
</feature>
<feature type="non-terminal residue" evidence="2">
    <location>
        <position position="1"/>
    </location>
</feature>
<dbReference type="EMBL" id="CADCTN010000215">
    <property type="protein sequence ID" value="CAA9269357.1"/>
    <property type="molecule type" value="Genomic_DNA"/>
</dbReference>
<evidence type="ECO:0000313" key="2">
    <source>
        <dbReference type="EMBL" id="CAA9269357.1"/>
    </source>
</evidence>
<organism evidence="2">
    <name type="scientific">uncultured Blastococcus sp</name>
    <dbReference type="NCBI Taxonomy" id="217144"/>
    <lineage>
        <taxon>Bacteria</taxon>
        <taxon>Bacillati</taxon>
        <taxon>Actinomycetota</taxon>
        <taxon>Actinomycetes</taxon>
        <taxon>Geodermatophilales</taxon>
        <taxon>Geodermatophilaceae</taxon>
        <taxon>Blastococcus</taxon>
        <taxon>environmental samples</taxon>
    </lineage>
</organism>